<organism evidence="1 2">
    <name type="scientific">Escherichia marmotae</name>
    <dbReference type="NCBI Taxonomy" id="1499973"/>
    <lineage>
        <taxon>Bacteria</taxon>
        <taxon>Pseudomonadati</taxon>
        <taxon>Pseudomonadota</taxon>
        <taxon>Gammaproteobacteria</taxon>
        <taxon>Enterobacterales</taxon>
        <taxon>Enterobacteriaceae</taxon>
        <taxon>Escherichia</taxon>
    </lineage>
</organism>
<dbReference type="RefSeq" id="WP_115775226.1">
    <property type="nucleotide sequence ID" value="NZ_CP099344.1"/>
</dbReference>
<sequence length="116" mass="13379">MIKITISSSLPITDLSVIKFLHTELGWALSSAKKILSLGEMGFFYTCQLFLNDHIQKEKEIRKIISFFQSKKIPLTILEIDGDDCWPEINEKNIAKMKITEQQMINLLNTSKGRYL</sequence>
<comment type="caution">
    <text evidence="1">The sequence shown here is derived from an EMBL/GenBank/DDBJ whole genome shotgun (WGS) entry which is preliminary data.</text>
</comment>
<dbReference type="AlphaFoldDB" id="A0AAW5MUX6"/>
<gene>
    <name evidence="1" type="ORF">NVV43_09285</name>
</gene>
<protein>
    <submittedName>
        <fullName evidence="1">Uncharacterized protein</fullName>
    </submittedName>
</protein>
<dbReference type="EMBL" id="JANPXH010000007">
    <property type="protein sequence ID" value="MCR6675802.1"/>
    <property type="molecule type" value="Genomic_DNA"/>
</dbReference>
<accession>A0AAW5MUX6</accession>
<dbReference type="Proteomes" id="UP001206878">
    <property type="component" value="Unassembled WGS sequence"/>
</dbReference>
<evidence type="ECO:0000313" key="1">
    <source>
        <dbReference type="EMBL" id="MCR6675802.1"/>
    </source>
</evidence>
<reference evidence="1" key="1">
    <citation type="submission" date="2022-07" db="EMBL/GenBank/DDBJ databases">
        <title>Diversity of ethanolamine utilization by human commensal Escherichia coli.</title>
        <authorList>
            <person name="Jubelin G."/>
        </authorList>
    </citation>
    <scope>NUCLEOTIDE SEQUENCE</scope>
    <source>
        <strain evidence="1">S1</strain>
    </source>
</reference>
<proteinExistence type="predicted"/>
<evidence type="ECO:0000313" key="2">
    <source>
        <dbReference type="Proteomes" id="UP001206878"/>
    </source>
</evidence>
<name>A0AAW5MUX6_9ESCH</name>